<dbReference type="Proteomes" id="UP001175271">
    <property type="component" value="Unassembled WGS sequence"/>
</dbReference>
<dbReference type="EMBL" id="JAUCMV010000004">
    <property type="protein sequence ID" value="KAK0401731.1"/>
    <property type="molecule type" value="Genomic_DNA"/>
</dbReference>
<reference evidence="2" key="1">
    <citation type="submission" date="2023-06" db="EMBL/GenBank/DDBJ databases">
        <title>Genomic analysis of the entomopathogenic nematode Steinernema hermaphroditum.</title>
        <authorList>
            <person name="Schwarz E.M."/>
            <person name="Heppert J.K."/>
            <person name="Baniya A."/>
            <person name="Schwartz H.T."/>
            <person name="Tan C.-H."/>
            <person name="Antoshechkin I."/>
            <person name="Sternberg P.W."/>
            <person name="Goodrich-Blair H."/>
            <person name="Dillman A.R."/>
        </authorList>
    </citation>
    <scope>NUCLEOTIDE SEQUENCE</scope>
    <source>
        <strain evidence="2">PS9179</strain>
        <tissue evidence="2">Whole animal</tissue>
    </source>
</reference>
<evidence type="ECO:0000313" key="2">
    <source>
        <dbReference type="EMBL" id="KAK0401731.1"/>
    </source>
</evidence>
<name>A0AA39LL34_9BILA</name>
<keyword evidence="3" id="KW-1185">Reference proteome</keyword>
<feature type="chain" id="PRO_5041368294" evidence="1">
    <location>
        <begin position="21"/>
        <end position="80"/>
    </location>
</feature>
<accession>A0AA39LL34</accession>
<protein>
    <submittedName>
        <fullName evidence="2">Uncharacterized protein</fullName>
    </submittedName>
</protein>
<organism evidence="2 3">
    <name type="scientific">Steinernema hermaphroditum</name>
    <dbReference type="NCBI Taxonomy" id="289476"/>
    <lineage>
        <taxon>Eukaryota</taxon>
        <taxon>Metazoa</taxon>
        <taxon>Ecdysozoa</taxon>
        <taxon>Nematoda</taxon>
        <taxon>Chromadorea</taxon>
        <taxon>Rhabditida</taxon>
        <taxon>Tylenchina</taxon>
        <taxon>Panagrolaimomorpha</taxon>
        <taxon>Strongyloidoidea</taxon>
        <taxon>Steinernematidae</taxon>
        <taxon>Steinernema</taxon>
    </lineage>
</organism>
<comment type="caution">
    <text evidence="2">The sequence shown here is derived from an EMBL/GenBank/DDBJ whole genome shotgun (WGS) entry which is preliminary data.</text>
</comment>
<sequence length="80" mass="8793">MGIVGLFLVVLLLITPNCFADIGADAELLLSEGSHVPAGGSSRFLKAMNAAQLLKHLKTLKSQRQGVRNHYERSMYLLRL</sequence>
<gene>
    <name evidence="2" type="ORF">QR680_015945</name>
</gene>
<evidence type="ECO:0000313" key="3">
    <source>
        <dbReference type="Proteomes" id="UP001175271"/>
    </source>
</evidence>
<dbReference type="AlphaFoldDB" id="A0AA39LL34"/>
<keyword evidence="1" id="KW-0732">Signal</keyword>
<evidence type="ECO:0000256" key="1">
    <source>
        <dbReference type="SAM" id="SignalP"/>
    </source>
</evidence>
<feature type="signal peptide" evidence="1">
    <location>
        <begin position="1"/>
        <end position="20"/>
    </location>
</feature>
<proteinExistence type="predicted"/>